<evidence type="ECO:0000313" key="2">
    <source>
        <dbReference type="Proteomes" id="UP000322139"/>
    </source>
</evidence>
<reference evidence="1 2" key="1">
    <citation type="submission" date="2019-08" db="EMBL/GenBank/DDBJ databases">
        <title>Bacillus genomes from the desert of Cuatro Cienegas, Coahuila.</title>
        <authorList>
            <person name="Olmedo-Alvarez G."/>
        </authorList>
    </citation>
    <scope>NUCLEOTIDE SEQUENCE [LARGE SCALE GENOMIC DNA]</scope>
    <source>
        <strain evidence="1 2">CH446_14T</strain>
    </source>
</reference>
<name>A0A5D4QVM7_9BACI</name>
<dbReference type="PIRSF" id="PIRSF010386">
    <property type="entry name" value="RocB"/>
    <property type="match status" value="1"/>
</dbReference>
<dbReference type="SUPFAM" id="SSF53187">
    <property type="entry name" value="Zn-dependent exopeptidases"/>
    <property type="match status" value="1"/>
</dbReference>
<dbReference type="Pfam" id="PF01546">
    <property type="entry name" value="Peptidase_M20"/>
    <property type="match status" value="1"/>
</dbReference>
<comment type="caution">
    <text evidence="1">The sequence shown here is derived from an EMBL/GenBank/DDBJ whole genome shotgun (WGS) entry which is preliminary data.</text>
</comment>
<evidence type="ECO:0000313" key="1">
    <source>
        <dbReference type="EMBL" id="TYS43185.1"/>
    </source>
</evidence>
<dbReference type="InterPro" id="IPR002933">
    <property type="entry name" value="Peptidase_M20"/>
</dbReference>
<gene>
    <name evidence="1" type="ORF">FZD51_22130</name>
</gene>
<dbReference type="PANTHER" id="PTHR43808">
    <property type="entry name" value="ACETYLORNITHINE DEACETYLASE"/>
    <property type="match status" value="1"/>
</dbReference>
<sequence>MYAELQGLTIFEQAEKLTAELIKRDSYTNTDGERKKAEFIKGIISTFPYFKVRPDFCWEQEIEGDPFSRKNVFAFIKGKGKQTILYHAHFDTVGIEDYGTLKPFAHDPDGLQAFFAQYEADVELCNDARSGEWLFGRGGLDMQSGIAVHLANLLYFSEHPEELDGNLLVLFNADEEGQHTGIRAALGELLRLKAEHGLQYRASINNDFISPLFDGDSRKYIYAGTAGKLLPCFYIAGREAHAGESLAGLDPTIVASELNLRISQNFKLAEKVEDELILPPSCLYMKDDKKSYDVQTAVSCKLYFNYFIYNKSPVELMKELKMIAMEACAEAEKRLSESYELYRRTNSLPEGGLDWGMEVITFSEMVHYLDGLGLDPVKAVRDSIKEAGKYESDERMLAFAAVEALHRLDPEKKPRAILFFAPPFLPANHIGGGSILSCLEEVLREEEMLTGEEFKLRKYFPYLSDASFLSYSGSDDEIGLLKQNFPAMDELFPIPLKEMKTLNIPSLNIGVYGKGGHKWTERVYKPYTFGILPGLIRKLTVRLLQSS</sequence>
<dbReference type="InterPro" id="IPR050072">
    <property type="entry name" value="Peptidase_M20A"/>
</dbReference>
<dbReference type="RefSeq" id="WP_148976732.1">
    <property type="nucleotide sequence ID" value="NZ_JBNIKT010000011.1"/>
</dbReference>
<accession>A0A5D4QVM7</accession>
<proteinExistence type="predicted"/>
<dbReference type="PANTHER" id="PTHR43808:SF27">
    <property type="entry name" value="PROTEIN ROCB"/>
    <property type="match status" value="1"/>
</dbReference>
<keyword evidence="1" id="KW-0378">Hydrolase</keyword>
<dbReference type="InterPro" id="IPR012166">
    <property type="entry name" value="Uncharacterised_RocB"/>
</dbReference>
<dbReference type="Gene3D" id="3.40.630.10">
    <property type="entry name" value="Zn peptidases"/>
    <property type="match status" value="1"/>
</dbReference>
<dbReference type="GO" id="GO:0016787">
    <property type="term" value="F:hydrolase activity"/>
    <property type="evidence" value="ECO:0007669"/>
    <property type="project" value="UniProtKB-KW"/>
</dbReference>
<dbReference type="EMBL" id="VTER01000014">
    <property type="protein sequence ID" value="TYS43185.1"/>
    <property type="molecule type" value="Genomic_DNA"/>
</dbReference>
<dbReference type="Proteomes" id="UP000322139">
    <property type="component" value="Unassembled WGS sequence"/>
</dbReference>
<protein>
    <submittedName>
        <fullName evidence="1">M20/M25/M40 family metallo-hydrolase</fullName>
    </submittedName>
</protein>
<organism evidence="1 2">
    <name type="scientific">Bacillus infantis</name>
    <dbReference type="NCBI Taxonomy" id="324767"/>
    <lineage>
        <taxon>Bacteria</taxon>
        <taxon>Bacillati</taxon>
        <taxon>Bacillota</taxon>
        <taxon>Bacilli</taxon>
        <taxon>Bacillales</taxon>
        <taxon>Bacillaceae</taxon>
        <taxon>Bacillus</taxon>
    </lineage>
</organism>
<dbReference type="AlphaFoldDB" id="A0A5D4QVM7"/>